<name>A0AAD6WXK0_9AGAR</name>
<comment type="caution">
    <text evidence="1">The sequence shown here is derived from an EMBL/GenBank/DDBJ whole genome shotgun (WGS) entry which is preliminary data.</text>
</comment>
<reference evidence="1" key="1">
    <citation type="submission" date="2023-03" db="EMBL/GenBank/DDBJ databases">
        <title>Massive genome expansion in bonnet fungi (Mycena s.s.) driven by repeated elements and novel gene families across ecological guilds.</title>
        <authorList>
            <consortium name="Lawrence Berkeley National Laboratory"/>
            <person name="Harder C.B."/>
            <person name="Miyauchi S."/>
            <person name="Viragh M."/>
            <person name="Kuo A."/>
            <person name="Thoen E."/>
            <person name="Andreopoulos B."/>
            <person name="Lu D."/>
            <person name="Skrede I."/>
            <person name="Drula E."/>
            <person name="Henrissat B."/>
            <person name="Morin E."/>
            <person name="Kohler A."/>
            <person name="Barry K."/>
            <person name="LaButti K."/>
            <person name="Morin E."/>
            <person name="Salamov A."/>
            <person name="Lipzen A."/>
            <person name="Mereny Z."/>
            <person name="Hegedus B."/>
            <person name="Baldrian P."/>
            <person name="Stursova M."/>
            <person name="Weitz H."/>
            <person name="Taylor A."/>
            <person name="Grigoriev I.V."/>
            <person name="Nagy L.G."/>
            <person name="Martin F."/>
            <person name="Kauserud H."/>
        </authorList>
    </citation>
    <scope>NUCLEOTIDE SEQUENCE</scope>
    <source>
        <strain evidence="1">CBHHK200</strain>
    </source>
</reference>
<evidence type="ECO:0000313" key="2">
    <source>
        <dbReference type="Proteomes" id="UP001218188"/>
    </source>
</evidence>
<organism evidence="1 2">
    <name type="scientific">Mycena alexandri</name>
    <dbReference type="NCBI Taxonomy" id="1745969"/>
    <lineage>
        <taxon>Eukaryota</taxon>
        <taxon>Fungi</taxon>
        <taxon>Dikarya</taxon>
        <taxon>Basidiomycota</taxon>
        <taxon>Agaricomycotina</taxon>
        <taxon>Agaricomycetes</taxon>
        <taxon>Agaricomycetidae</taxon>
        <taxon>Agaricales</taxon>
        <taxon>Marasmiineae</taxon>
        <taxon>Mycenaceae</taxon>
        <taxon>Mycena</taxon>
    </lineage>
</organism>
<accession>A0AAD6WXK0</accession>
<evidence type="ECO:0000313" key="1">
    <source>
        <dbReference type="EMBL" id="KAJ7027081.1"/>
    </source>
</evidence>
<keyword evidence="2" id="KW-1185">Reference proteome</keyword>
<proteinExistence type="predicted"/>
<dbReference type="EMBL" id="JARJCM010000129">
    <property type="protein sequence ID" value="KAJ7027081.1"/>
    <property type="molecule type" value="Genomic_DNA"/>
</dbReference>
<protein>
    <submittedName>
        <fullName evidence="1">Uncharacterized protein</fullName>
    </submittedName>
</protein>
<dbReference type="Proteomes" id="UP001218188">
    <property type="component" value="Unassembled WGS sequence"/>
</dbReference>
<gene>
    <name evidence="1" type="ORF">C8F04DRAFT_1294937</name>
</gene>
<dbReference type="AlphaFoldDB" id="A0AAD6WXK0"/>
<sequence length="244" mass="27371">MFSVDRAKAKPMAKLLVGDFELGGGSQEIRDVLNESRGLFSALSRPGAAPIRRYAAMSRMNVAMEELEEAVPRRLERGRVPKPRKTPANQIASLVLPPVSGNQSNGKCGLKRSILGKSILLSVNSPLVVHIRVADNVSNVCGVRCLCHIRKSLSQLVSVARREWIPESLPIVPHKVRWRLEGCETGLQVFDVLFWFYFGFLNIPWWPLRRFNGFACVKGSPFYSATLNIPVLDKWHRPSQEVQV</sequence>